<feature type="transmembrane region" description="Helical" evidence="6">
    <location>
        <begin position="45"/>
        <end position="66"/>
    </location>
</feature>
<name>A0A1I7SE57_BURXY</name>
<feature type="transmembrane region" description="Helical" evidence="6">
    <location>
        <begin position="171"/>
        <end position="188"/>
    </location>
</feature>
<dbReference type="PANTHER" id="PTHR46895:SF5">
    <property type="entry name" value="G-PROTEIN COUPLED RECEPTORS FAMILY 1 PROFILE DOMAIN-CONTAINING PROTEIN"/>
    <property type="match status" value="1"/>
</dbReference>
<dbReference type="OrthoDB" id="10011262at2759"/>
<dbReference type="PANTHER" id="PTHR46895">
    <property type="entry name" value="PROTEIN CBG20548-RELATED"/>
    <property type="match status" value="1"/>
</dbReference>
<evidence type="ECO:0000313" key="8">
    <source>
        <dbReference type="EMBL" id="CAD5219153.1"/>
    </source>
</evidence>
<dbReference type="CDD" id="cd14978">
    <property type="entry name" value="7tmA_FMRFamide_R-like"/>
    <property type="match status" value="1"/>
</dbReference>
<dbReference type="GO" id="GO:0004930">
    <property type="term" value="F:G protein-coupled receptor activity"/>
    <property type="evidence" value="ECO:0007669"/>
    <property type="project" value="InterPro"/>
</dbReference>
<evidence type="ECO:0000256" key="3">
    <source>
        <dbReference type="ARBA" id="ARBA00022989"/>
    </source>
</evidence>
<feature type="transmembrane region" description="Helical" evidence="6">
    <location>
        <begin position="333"/>
        <end position="360"/>
    </location>
</feature>
<sequence>MNRTGPNFMAYRMDDRSSPPPVFDAMDVCVPDSMLRLEGSELENIFFTSVFPPLCAVGVIGNLLNLTVLLSGEIRSRRTTNHRSNGLLVALALCDILFLLLMIPHSMANFDRFGLNHTFRLFYFQSKMHLISLANWCSAVTIWLVIAICAERLLGIRSLLRANSQWSPCTTARLISTIVLATGVLTFYNHFSYHCVVKELCNGTQVISKCFDIVQEHWPGNRTNLTPLALRAYVQWSIIVNVAFVIILPIIVMLGLNCALLVVVRKQSFLMYNRLMVEQHHKDSVVTHPRHKSSLPNVVTTKRDSEDMGSYVTSMLFRRSIDQTAQFHAEHRVTVTVCAIVTCFTITQGPSAVIMSLSFLSGHRPPYVNSNIIWYNISTITGFLVIIGKTLNFVLFCLSSAAFRRRLLNILNKKFVILSRRSSLQGTSTTTAGPSQNSLKKNGAQQGCGTPQQNPADRRFSLAF</sequence>
<evidence type="ECO:0000256" key="2">
    <source>
        <dbReference type="ARBA" id="ARBA00022692"/>
    </source>
</evidence>
<proteinExistence type="predicted"/>
<keyword evidence="4 6" id="KW-0472">Membrane</keyword>
<dbReference type="Pfam" id="PF00001">
    <property type="entry name" value="7tm_1"/>
    <property type="match status" value="1"/>
</dbReference>
<dbReference type="EMBL" id="CAJFCV020000003">
    <property type="protein sequence ID" value="CAG9104159.1"/>
    <property type="molecule type" value="Genomic_DNA"/>
</dbReference>
<feature type="transmembrane region" description="Helical" evidence="6">
    <location>
        <begin position="238"/>
        <end position="264"/>
    </location>
</feature>
<evidence type="ECO:0000313" key="10">
    <source>
        <dbReference type="Proteomes" id="UP000095284"/>
    </source>
</evidence>
<dbReference type="InterPro" id="IPR017452">
    <property type="entry name" value="GPCR_Rhodpsn_7TM"/>
</dbReference>
<evidence type="ECO:0000259" key="7">
    <source>
        <dbReference type="PROSITE" id="PS50262"/>
    </source>
</evidence>
<evidence type="ECO:0000256" key="1">
    <source>
        <dbReference type="ARBA" id="ARBA00004370"/>
    </source>
</evidence>
<dbReference type="WBParaSite" id="BXY_1131500.1">
    <property type="protein sequence ID" value="BXY_1131500.1"/>
    <property type="gene ID" value="BXY_1131500"/>
</dbReference>
<dbReference type="EMBL" id="CAJFDI010000003">
    <property type="protein sequence ID" value="CAD5219153.1"/>
    <property type="molecule type" value="Genomic_DNA"/>
</dbReference>
<dbReference type="GO" id="GO:0016020">
    <property type="term" value="C:membrane"/>
    <property type="evidence" value="ECO:0007669"/>
    <property type="project" value="UniProtKB-SubCell"/>
</dbReference>
<dbReference type="Gene3D" id="1.20.1070.10">
    <property type="entry name" value="Rhodopsin 7-helix transmembrane proteins"/>
    <property type="match status" value="1"/>
</dbReference>
<feature type="transmembrane region" description="Helical" evidence="6">
    <location>
        <begin position="128"/>
        <end position="150"/>
    </location>
</feature>
<keyword evidence="3 6" id="KW-1133">Transmembrane helix</keyword>
<dbReference type="eggNOG" id="ENOG502SKZP">
    <property type="taxonomic scope" value="Eukaryota"/>
</dbReference>
<feature type="compositionally biased region" description="Polar residues" evidence="5">
    <location>
        <begin position="425"/>
        <end position="455"/>
    </location>
</feature>
<reference evidence="9" key="2">
    <citation type="submission" date="2020-08" db="EMBL/GenBank/DDBJ databases">
        <authorList>
            <person name="Kikuchi T."/>
        </authorList>
    </citation>
    <scope>NUCLEOTIDE SEQUENCE</scope>
    <source>
        <strain evidence="8">Ka4C1</strain>
    </source>
</reference>
<dbReference type="Proteomes" id="UP000582659">
    <property type="component" value="Unassembled WGS sequence"/>
</dbReference>
<evidence type="ECO:0000313" key="12">
    <source>
        <dbReference type="WBParaSite" id="BXY_1131500.1"/>
    </source>
</evidence>
<protein>
    <submittedName>
        <fullName evidence="8">(pine wood nematode) hypothetical protein</fullName>
    </submittedName>
    <submittedName>
        <fullName evidence="12">G_PROTEIN_RECEP_F1_2 domain-containing protein</fullName>
    </submittedName>
</protein>
<evidence type="ECO:0000256" key="5">
    <source>
        <dbReference type="SAM" id="MobiDB-lite"/>
    </source>
</evidence>
<feature type="transmembrane region" description="Helical" evidence="6">
    <location>
        <begin position="87"/>
        <end position="108"/>
    </location>
</feature>
<feature type="transmembrane region" description="Helical" evidence="6">
    <location>
        <begin position="372"/>
        <end position="398"/>
    </location>
</feature>
<reference evidence="12" key="1">
    <citation type="submission" date="2016-11" db="UniProtKB">
        <authorList>
            <consortium name="WormBaseParasite"/>
        </authorList>
    </citation>
    <scope>IDENTIFICATION</scope>
</reference>
<keyword evidence="2 6" id="KW-0812">Transmembrane</keyword>
<evidence type="ECO:0000256" key="6">
    <source>
        <dbReference type="SAM" id="Phobius"/>
    </source>
</evidence>
<gene>
    <name evidence="8" type="ORF">BXYJ_LOCUS5536</name>
</gene>
<dbReference type="InterPro" id="IPR000276">
    <property type="entry name" value="GPCR_Rhodpsn"/>
</dbReference>
<dbReference type="AlphaFoldDB" id="A0A1I7SE57"/>
<feature type="domain" description="G-protein coupled receptors family 1 profile" evidence="7">
    <location>
        <begin position="61"/>
        <end position="396"/>
    </location>
</feature>
<organism evidence="10 12">
    <name type="scientific">Bursaphelenchus xylophilus</name>
    <name type="common">Pinewood nematode worm</name>
    <name type="synonym">Aphelenchoides xylophilus</name>
    <dbReference type="NCBI Taxonomy" id="6326"/>
    <lineage>
        <taxon>Eukaryota</taxon>
        <taxon>Metazoa</taxon>
        <taxon>Ecdysozoa</taxon>
        <taxon>Nematoda</taxon>
        <taxon>Chromadorea</taxon>
        <taxon>Rhabditida</taxon>
        <taxon>Tylenchina</taxon>
        <taxon>Tylenchomorpha</taxon>
        <taxon>Aphelenchoidea</taxon>
        <taxon>Aphelenchoididae</taxon>
        <taxon>Bursaphelenchus</taxon>
    </lineage>
</organism>
<evidence type="ECO:0000313" key="9">
    <source>
        <dbReference type="EMBL" id="CAG9104159.1"/>
    </source>
</evidence>
<dbReference type="Proteomes" id="UP000659654">
    <property type="component" value="Unassembled WGS sequence"/>
</dbReference>
<dbReference type="Proteomes" id="UP000095284">
    <property type="component" value="Unplaced"/>
</dbReference>
<comment type="subcellular location">
    <subcellularLocation>
        <location evidence="1">Membrane</location>
    </subcellularLocation>
</comment>
<evidence type="ECO:0000256" key="4">
    <source>
        <dbReference type="ARBA" id="ARBA00023136"/>
    </source>
</evidence>
<dbReference type="SUPFAM" id="SSF81321">
    <property type="entry name" value="Family A G protein-coupled receptor-like"/>
    <property type="match status" value="1"/>
</dbReference>
<evidence type="ECO:0000313" key="11">
    <source>
        <dbReference type="Proteomes" id="UP000659654"/>
    </source>
</evidence>
<keyword evidence="11" id="KW-1185">Reference proteome</keyword>
<feature type="region of interest" description="Disordered" evidence="5">
    <location>
        <begin position="425"/>
        <end position="456"/>
    </location>
</feature>
<dbReference type="PROSITE" id="PS50262">
    <property type="entry name" value="G_PROTEIN_RECEP_F1_2"/>
    <property type="match status" value="1"/>
</dbReference>
<dbReference type="PRINTS" id="PR00237">
    <property type="entry name" value="GPCRRHODOPSN"/>
</dbReference>
<accession>A0A1I7SE57</accession>